<dbReference type="PROSITE" id="PS00571">
    <property type="entry name" value="AMIDASES"/>
    <property type="match status" value="1"/>
</dbReference>
<evidence type="ECO:0000259" key="2">
    <source>
        <dbReference type="Pfam" id="PF01425"/>
    </source>
</evidence>
<feature type="region of interest" description="Disordered" evidence="1">
    <location>
        <begin position="1"/>
        <end position="26"/>
    </location>
</feature>
<dbReference type="EMBL" id="BJCL01000001">
    <property type="protein sequence ID" value="GCL61432.1"/>
    <property type="molecule type" value="Genomic_DNA"/>
</dbReference>
<evidence type="ECO:0000313" key="4">
    <source>
        <dbReference type="Proteomes" id="UP000301751"/>
    </source>
</evidence>
<dbReference type="GO" id="GO:0003824">
    <property type="term" value="F:catalytic activity"/>
    <property type="evidence" value="ECO:0007669"/>
    <property type="project" value="InterPro"/>
</dbReference>
<dbReference type="Gene3D" id="3.90.1300.10">
    <property type="entry name" value="Amidase signature (AS) domain"/>
    <property type="match status" value="1"/>
</dbReference>
<dbReference type="InterPro" id="IPR023631">
    <property type="entry name" value="Amidase_dom"/>
</dbReference>
<dbReference type="InterPro" id="IPR036928">
    <property type="entry name" value="AS_sf"/>
</dbReference>
<name>A0A480AN18_9BURK</name>
<protein>
    <submittedName>
        <fullName evidence="3">Amidase</fullName>
    </submittedName>
</protein>
<dbReference type="SUPFAM" id="SSF75304">
    <property type="entry name" value="Amidase signature (AS) enzymes"/>
    <property type="match status" value="1"/>
</dbReference>
<dbReference type="Proteomes" id="UP000301751">
    <property type="component" value="Unassembled WGS sequence"/>
</dbReference>
<reference evidence="4" key="1">
    <citation type="submission" date="2019-03" db="EMBL/GenBank/DDBJ databases">
        <title>Aquabacterium pictum sp.nov., the first bacteriochlorophyll a-containing freshwater bacterium in the genus Aquabacterium of the class Betaproteobacteria.</title>
        <authorList>
            <person name="Hirose S."/>
            <person name="Tank M."/>
            <person name="Hara E."/>
            <person name="Tamaki H."/>
            <person name="Takaichi S."/>
            <person name="Haruta S."/>
            <person name="Hanada S."/>
        </authorList>
    </citation>
    <scope>NUCLEOTIDE SEQUENCE [LARGE SCALE GENOMIC DNA]</scope>
    <source>
        <strain evidence="4">W35</strain>
    </source>
</reference>
<keyword evidence="4" id="KW-1185">Reference proteome</keyword>
<gene>
    <name evidence="3" type="ORF">AQPW35_05130</name>
</gene>
<evidence type="ECO:0000313" key="3">
    <source>
        <dbReference type="EMBL" id="GCL61432.1"/>
    </source>
</evidence>
<organism evidence="3 4">
    <name type="scientific">Pseudaquabacterium pictum</name>
    <dbReference type="NCBI Taxonomy" id="2315236"/>
    <lineage>
        <taxon>Bacteria</taxon>
        <taxon>Pseudomonadati</taxon>
        <taxon>Pseudomonadota</taxon>
        <taxon>Betaproteobacteria</taxon>
        <taxon>Burkholderiales</taxon>
        <taxon>Sphaerotilaceae</taxon>
        <taxon>Pseudaquabacterium</taxon>
    </lineage>
</organism>
<proteinExistence type="predicted"/>
<dbReference type="NCBIfam" id="NF005565">
    <property type="entry name" value="PRK07235.1"/>
    <property type="match status" value="1"/>
</dbReference>
<dbReference type="AlphaFoldDB" id="A0A480AN18"/>
<sequence length="529" mass="56079">MQAAPRRAGDPGQAAQDPPPSGVNMAIKRPTLDQLQDVALSLGIHLSPEQAGVYNTLLQANFDAYDVVDALPDYLPRVTYPRTPGYFPAGEENKYGAWYVKSTIKGKPEGKLAGKTVVLKDNVCVAGVAMMNGASTLEGYVPNVDATIVTRLLDAGATVVGKATCEYFCFSGGSHTSSPAPVHNPWRMGYSAGGSSSGSAALVAAGEVDLAIGGDQGGSIRMPASYCGIVGMKPTHGLVPYTGVMPIELTIDHTGPMTANVSDNALMLEVLAGPDGLDPRQHAGQGPKPYADLMKQGVAGLKIGIVKEGFGWPQSLADSDAKVKKAAAVFTALGAKVSEVSVPMHLVGPAIWLPIAAEGATQQMMKDNGHGFNWKGLYVTSMVDFHAGWKARADELSETLKLTMVLGEYFIQHYRGHFYAKSQNLARQLKDAYDATLADFDLLLMPTLPMVATPIPKPGAPVEEVVARAFEMLPNTCPFDITGHPAISIPCGLVDGLPVGMMLVGKHYDEATIYRAAYAFEQSGDWKTI</sequence>
<accession>A0A480AN18</accession>
<evidence type="ECO:0000256" key="1">
    <source>
        <dbReference type="SAM" id="MobiDB-lite"/>
    </source>
</evidence>
<dbReference type="PANTHER" id="PTHR11895:SF170">
    <property type="entry name" value="AMIDASE"/>
    <property type="match status" value="1"/>
</dbReference>
<dbReference type="PANTHER" id="PTHR11895">
    <property type="entry name" value="TRANSAMIDASE"/>
    <property type="match status" value="1"/>
</dbReference>
<dbReference type="InterPro" id="IPR020556">
    <property type="entry name" value="Amidase_CS"/>
</dbReference>
<dbReference type="InterPro" id="IPR000120">
    <property type="entry name" value="Amidase"/>
</dbReference>
<comment type="caution">
    <text evidence="3">The sequence shown here is derived from an EMBL/GenBank/DDBJ whole genome shotgun (WGS) entry which is preliminary data.</text>
</comment>
<feature type="domain" description="Amidase" evidence="2">
    <location>
        <begin position="102"/>
        <end position="513"/>
    </location>
</feature>
<dbReference type="Pfam" id="PF01425">
    <property type="entry name" value="Amidase"/>
    <property type="match status" value="1"/>
</dbReference>
<dbReference type="Gene3D" id="1.10.20.60">
    <property type="entry name" value="Glu-tRNAGln amidotransferase C subunit, N-terminal domain"/>
    <property type="match status" value="1"/>
</dbReference>